<name>A0A9D1DC17_9FIRM</name>
<dbReference type="EC" id="2.8.1.7" evidence="3"/>
<evidence type="ECO:0000256" key="8">
    <source>
        <dbReference type="ARBA" id="ARBA00023014"/>
    </source>
</evidence>
<dbReference type="InterPro" id="IPR020578">
    <property type="entry name" value="Aminotrans_V_PyrdxlP_BS"/>
</dbReference>
<evidence type="ECO:0000256" key="6">
    <source>
        <dbReference type="ARBA" id="ARBA00022898"/>
    </source>
</evidence>
<evidence type="ECO:0000256" key="7">
    <source>
        <dbReference type="ARBA" id="ARBA00023004"/>
    </source>
</evidence>
<dbReference type="PIRSF" id="PIRSF005572">
    <property type="entry name" value="NifS"/>
    <property type="match status" value="1"/>
</dbReference>
<reference evidence="12" key="1">
    <citation type="submission" date="2020-10" db="EMBL/GenBank/DDBJ databases">
        <authorList>
            <person name="Gilroy R."/>
        </authorList>
    </citation>
    <scope>NUCLEOTIDE SEQUENCE</scope>
    <source>
        <strain evidence="12">CHK184-25365</strain>
    </source>
</reference>
<dbReference type="GO" id="GO:0046872">
    <property type="term" value="F:metal ion binding"/>
    <property type="evidence" value="ECO:0007669"/>
    <property type="project" value="UniProtKB-KW"/>
</dbReference>
<dbReference type="SUPFAM" id="SSF53383">
    <property type="entry name" value="PLP-dependent transferases"/>
    <property type="match status" value="1"/>
</dbReference>
<dbReference type="EMBL" id="DVGY01000037">
    <property type="protein sequence ID" value="HIR40486.1"/>
    <property type="molecule type" value="Genomic_DNA"/>
</dbReference>
<dbReference type="PROSITE" id="PS00595">
    <property type="entry name" value="AA_TRANSFER_CLASS_5"/>
    <property type="match status" value="1"/>
</dbReference>
<evidence type="ECO:0000256" key="10">
    <source>
        <dbReference type="RuleBase" id="RU004504"/>
    </source>
</evidence>
<dbReference type="Pfam" id="PF00266">
    <property type="entry name" value="Aminotran_5"/>
    <property type="match status" value="1"/>
</dbReference>
<evidence type="ECO:0000256" key="5">
    <source>
        <dbReference type="ARBA" id="ARBA00022723"/>
    </source>
</evidence>
<evidence type="ECO:0000256" key="4">
    <source>
        <dbReference type="ARBA" id="ARBA00022679"/>
    </source>
</evidence>
<dbReference type="InterPro" id="IPR000192">
    <property type="entry name" value="Aminotrans_V_dom"/>
</dbReference>
<dbReference type="Proteomes" id="UP000886749">
    <property type="component" value="Unassembled WGS sequence"/>
</dbReference>
<accession>A0A9D1DC17</accession>
<dbReference type="GO" id="GO:0031071">
    <property type="term" value="F:cysteine desulfurase activity"/>
    <property type="evidence" value="ECO:0007669"/>
    <property type="project" value="UniProtKB-EC"/>
</dbReference>
<dbReference type="InterPro" id="IPR015424">
    <property type="entry name" value="PyrdxlP-dep_Trfase"/>
</dbReference>
<evidence type="ECO:0000259" key="11">
    <source>
        <dbReference type="Pfam" id="PF00266"/>
    </source>
</evidence>
<dbReference type="InterPro" id="IPR015422">
    <property type="entry name" value="PyrdxlP-dep_Trfase_small"/>
</dbReference>
<organism evidence="12 13">
    <name type="scientific">Candidatus Egerieicola pullicola</name>
    <dbReference type="NCBI Taxonomy" id="2840775"/>
    <lineage>
        <taxon>Bacteria</taxon>
        <taxon>Bacillati</taxon>
        <taxon>Bacillota</taxon>
        <taxon>Clostridia</taxon>
        <taxon>Eubacteriales</taxon>
        <taxon>Oscillospiraceae</taxon>
        <taxon>Oscillospiraceae incertae sedis</taxon>
        <taxon>Candidatus Egerieicola</taxon>
    </lineage>
</organism>
<dbReference type="PANTHER" id="PTHR11601:SF34">
    <property type="entry name" value="CYSTEINE DESULFURASE"/>
    <property type="match status" value="1"/>
</dbReference>
<evidence type="ECO:0000256" key="9">
    <source>
        <dbReference type="ARBA" id="ARBA00050776"/>
    </source>
</evidence>
<feature type="domain" description="Aminotransferase class V" evidence="11">
    <location>
        <begin position="5"/>
        <end position="361"/>
    </location>
</feature>
<evidence type="ECO:0000313" key="12">
    <source>
        <dbReference type="EMBL" id="HIR40486.1"/>
    </source>
</evidence>
<keyword evidence="8" id="KW-0411">Iron-sulfur</keyword>
<sequence>MPNLIYADHAATTPVRQEVLQAMLPYFSQQYGNPSSLYRLGRQAKAALEQARERVAHCLNASPEEIFFTSGGSEGDNWAVMGMALAGKAQGKHHLITTAMEHPALLESCKFLEKQGIRVSYLPVNSSGFLAPEQVEAAMDQDTFLVSILYANNEIGTIQPIPDIGAICRKKGIPFHTDAVQAAGWLPMDVQAQHIHLLTLSAHKFGGPKGVGVLYCQKGLPLHPLIHGGKQETGRRAGTENVAGAVGLAAALELAQQDQALRCRNVSEKRNWLEQKLSALPDCIVNGAEPRLPGHLNLSFPGVEGESLLLYLDAQGIAASSGSACSSGSGKPSHVLLALGRSENEAKGSLRLTIGEELSWEDCRRLVKVMESALEFLRFDAP</sequence>
<proteinExistence type="inferred from homology"/>
<evidence type="ECO:0000256" key="2">
    <source>
        <dbReference type="ARBA" id="ARBA00006490"/>
    </source>
</evidence>
<dbReference type="Gene3D" id="1.10.260.50">
    <property type="match status" value="1"/>
</dbReference>
<dbReference type="AlphaFoldDB" id="A0A9D1DC17"/>
<evidence type="ECO:0000313" key="13">
    <source>
        <dbReference type="Proteomes" id="UP000886749"/>
    </source>
</evidence>
<dbReference type="PANTHER" id="PTHR11601">
    <property type="entry name" value="CYSTEINE DESULFURYLASE FAMILY MEMBER"/>
    <property type="match status" value="1"/>
</dbReference>
<comment type="similarity">
    <text evidence="2">Belongs to the class-V pyridoxal-phosphate-dependent aminotransferase family. NifS/IscS subfamily.</text>
</comment>
<dbReference type="GO" id="GO:0051536">
    <property type="term" value="F:iron-sulfur cluster binding"/>
    <property type="evidence" value="ECO:0007669"/>
    <property type="project" value="UniProtKB-KW"/>
</dbReference>
<dbReference type="Gene3D" id="3.90.1150.10">
    <property type="entry name" value="Aspartate Aminotransferase, domain 1"/>
    <property type="match status" value="1"/>
</dbReference>
<dbReference type="InterPro" id="IPR016454">
    <property type="entry name" value="Cysteine_dSase"/>
</dbReference>
<protein>
    <recommendedName>
        <fullName evidence="3">cysteine desulfurase</fullName>
        <ecNumber evidence="3">2.8.1.7</ecNumber>
    </recommendedName>
</protein>
<reference evidence="12" key="2">
    <citation type="journal article" date="2021" name="PeerJ">
        <title>Extensive microbial diversity within the chicken gut microbiome revealed by metagenomics and culture.</title>
        <authorList>
            <person name="Gilroy R."/>
            <person name="Ravi A."/>
            <person name="Getino M."/>
            <person name="Pursley I."/>
            <person name="Horton D.L."/>
            <person name="Alikhan N.F."/>
            <person name="Baker D."/>
            <person name="Gharbi K."/>
            <person name="Hall N."/>
            <person name="Watson M."/>
            <person name="Adriaenssens E.M."/>
            <person name="Foster-Nyarko E."/>
            <person name="Jarju S."/>
            <person name="Secka A."/>
            <person name="Antonio M."/>
            <person name="Oren A."/>
            <person name="Chaudhuri R.R."/>
            <person name="La Ragione R."/>
            <person name="Hildebrand F."/>
            <person name="Pallen M.J."/>
        </authorList>
    </citation>
    <scope>NUCLEOTIDE SEQUENCE</scope>
    <source>
        <strain evidence="12">CHK184-25365</strain>
    </source>
</reference>
<keyword evidence="6" id="KW-0663">Pyridoxal phosphate</keyword>
<dbReference type="Gene3D" id="3.40.640.10">
    <property type="entry name" value="Type I PLP-dependent aspartate aminotransferase-like (Major domain)"/>
    <property type="match status" value="1"/>
</dbReference>
<dbReference type="InterPro" id="IPR015421">
    <property type="entry name" value="PyrdxlP-dep_Trfase_major"/>
</dbReference>
<dbReference type="FunFam" id="3.40.640.10:FF:000084">
    <property type="entry name" value="IscS-like cysteine desulfurase"/>
    <property type="match status" value="1"/>
</dbReference>
<evidence type="ECO:0000256" key="1">
    <source>
        <dbReference type="ARBA" id="ARBA00001933"/>
    </source>
</evidence>
<comment type="caution">
    <text evidence="12">The sequence shown here is derived from an EMBL/GenBank/DDBJ whole genome shotgun (WGS) entry which is preliminary data.</text>
</comment>
<gene>
    <name evidence="12" type="ORF">IAB36_01505</name>
</gene>
<comment type="cofactor">
    <cofactor evidence="1 10">
        <name>pyridoxal 5'-phosphate</name>
        <dbReference type="ChEBI" id="CHEBI:597326"/>
    </cofactor>
</comment>
<evidence type="ECO:0000256" key="3">
    <source>
        <dbReference type="ARBA" id="ARBA00012239"/>
    </source>
</evidence>
<keyword evidence="7" id="KW-0408">Iron</keyword>
<comment type="catalytic activity">
    <reaction evidence="9">
        <text>(sulfur carrier)-H + L-cysteine = (sulfur carrier)-SH + L-alanine</text>
        <dbReference type="Rhea" id="RHEA:43892"/>
        <dbReference type="Rhea" id="RHEA-COMP:14737"/>
        <dbReference type="Rhea" id="RHEA-COMP:14739"/>
        <dbReference type="ChEBI" id="CHEBI:29917"/>
        <dbReference type="ChEBI" id="CHEBI:35235"/>
        <dbReference type="ChEBI" id="CHEBI:57972"/>
        <dbReference type="ChEBI" id="CHEBI:64428"/>
        <dbReference type="EC" id="2.8.1.7"/>
    </reaction>
</comment>
<keyword evidence="5" id="KW-0479">Metal-binding</keyword>
<keyword evidence="4" id="KW-0808">Transferase</keyword>